<protein>
    <submittedName>
        <fullName evidence="1">Uncharacterized protein</fullName>
    </submittedName>
</protein>
<accession>A0A1S1N0P5</accession>
<gene>
    <name evidence="1" type="ORF">BET10_02670</name>
</gene>
<evidence type="ECO:0000313" key="2">
    <source>
        <dbReference type="Proteomes" id="UP000179786"/>
    </source>
</evidence>
<organism evidence="1 2">
    <name type="scientific">Pseudoalteromonas amylolytica</name>
    <dbReference type="NCBI Taxonomy" id="1859457"/>
    <lineage>
        <taxon>Bacteria</taxon>
        <taxon>Pseudomonadati</taxon>
        <taxon>Pseudomonadota</taxon>
        <taxon>Gammaproteobacteria</taxon>
        <taxon>Alteromonadales</taxon>
        <taxon>Pseudoalteromonadaceae</taxon>
        <taxon>Pseudoalteromonas</taxon>
    </lineage>
</organism>
<reference evidence="1 2" key="1">
    <citation type="submission" date="2016-09" db="EMBL/GenBank/DDBJ databases">
        <title>Pseudoalteromonas amylolytica sp. nov., isolated from the surface seawater.</title>
        <authorList>
            <person name="Wu Y.-H."/>
            <person name="Cheng H."/>
            <person name="Jin X.-B."/>
            <person name="Wang C.-S."/>
            <person name="Xu X.-W."/>
        </authorList>
    </citation>
    <scope>NUCLEOTIDE SEQUENCE [LARGE SCALE GENOMIC DNA]</scope>
    <source>
        <strain evidence="1 2">JW1</strain>
    </source>
</reference>
<dbReference type="Proteomes" id="UP000179786">
    <property type="component" value="Unassembled WGS sequence"/>
</dbReference>
<sequence length="97" mass="11016">MKTQLILQNQHTYQLKPAIKKAREQAESVPNPVENVSFVKTSEKGIELAKKLQNEFTSTIYDQPNFKTSKAIGTYMAINNQQRRSDIESLIGVNVYA</sequence>
<dbReference type="RefSeq" id="WP_070982936.1">
    <property type="nucleotide sequence ID" value="NZ_MKJU01000005.1"/>
</dbReference>
<proteinExistence type="predicted"/>
<comment type="caution">
    <text evidence="1">The sequence shown here is derived from an EMBL/GenBank/DDBJ whole genome shotgun (WGS) entry which is preliminary data.</text>
</comment>
<dbReference type="AlphaFoldDB" id="A0A1S1N0P5"/>
<keyword evidence="2" id="KW-1185">Reference proteome</keyword>
<evidence type="ECO:0000313" key="1">
    <source>
        <dbReference type="EMBL" id="OHU92931.1"/>
    </source>
</evidence>
<name>A0A1S1N0P5_9GAMM</name>
<dbReference type="OrthoDB" id="6309773at2"/>
<dbReference type="STRING" id="1859457.BET10_02670"/>
<dbReference type="EMBL" id="MKJU01000005">
    <property type="protein sequence ID" value="OHU92931.1"/>
    <property type="molecule type" value="Genomic_DNA"/>
</dbReference>